<dbReference type="Pfam" id="PF02080">
    <property type="entry name" value="TrkA_C"/>
    <property type="match status" value="1"/>
</dbReference>
<feature type="transmembrane region" description="Helical" evidence="8">
    <location>
        <begin position="302"/>
        <end position="321"/>
    </location>
</feature>
<keyword evidence="6" id="KW-0406">Ion transport</keyword>
<keyword evidence="2" id="KW-0813">Transport</keyword>
<feature type="transmembrane region" description="Helical" evidence="8">
    <location>
        <begin position="89"/>
        <end position="110"/>
    </location>
</feature>
<evidence type="ECO:0000256" key="2">
    <source>
        <dbReference type="ARBA" id="ARBA00022448"/>
    </source>
</evidence>
<feature type="transmembrane region" description="Helical" evidence="8">
    <location>
        <begin position="6"/>
        <end position="25"/>
    </location>
</feature>
<dbReference type="PANTHER" id="PTHR32507">
    <property type="entry name" value="NA(+)/H(+) ANTIPORTER 1"/>
    <property type="match status" value="1"/>
</dbReference>
<evidence type="ECO:0000256" key="6">
    <source>
        <dbReference type="ARBA" id="ARBA00023065"/>
    </source>
</evidence>
<keyword evidence="4 8" id="KW-0812">Transmembrane</keyword>
<evidence type="ECO:0000313" key="11">
    <source>
        <dbReference type="Proteomes" id="UP000749471"/>
    </source>
</evidence>
<feature type="domain" description="RCK C-terminal" evidence="9">
    <location>
        <begin position="401"/>
        <end position="484"/>
    </location>
</feature>
<feature type="transmembrane region" description="Helical" evidence="8">
    <location>
        <begin position="57"/>
        <end position="77"/>
    </location>
</feature>
<evidence type="ECO:0000256" key="1">
    <source>
        <dbReference type="ARBA" id="ARBA00004651"/>
    </source>
</evidence>
<dbReference type="NCBIfam" id="NF003715">
    <property type="entry name" value="PRK05326.1-2"/>
    <property type="match status" value="1"/>
</dbReference>
<feature type="transmembrane region" description="Helical" evidence="8">
    <location>
        <begin position="116"/>
        <end position="138"/>
    </location>
</feature>
<organism evidence="10 11">
    <name type="scientific">Tissierella simiarum</name>
    <dbReference type="NCBI Taxonomy" id="2841534"/>
    <lineage>
        <taxon>Bacteria</taxon>
        <taxon>Bacillati</taxon>
        <taxon>Bacillota</taxon>
        <taxon>Tissierellia</taxon>
        <taxon>Tissierellales</taxon>
        <taxon>Tissierellaceae</taxon>
        <taxon>Tissierella</taxon>
    </lineage>
</organism>
<evidence type="ECO:0000256" key="8">
    <source>
        <dbReference type="SAM" id="Phobius"/>
    </source>
</evidence>
<feature type="transmembrane region" description="Helical" evidence="8">
    <location>
        <begin position="163"/>
        <end position="187"/>
    </location>
</feature>
<dbReference type="PANTHER" id="PTHR32507:SF7">
    <property type="entry name" value="K(+)_H(+) ANTIPORTER NHAP2"/>
    <property type="match status" value="1"/>
</dbReference>
<feature type="transmembrane region" description="Helical" evidence="8">
    <location>
        <begin position="32"/>
        <end position="51"/>
    </location>
</feature>
<feature type="transmembrane region" description="Helical" evidence="8">
    <location>
        <begin position="193"/>
        <end position="214"/>
    </location>
</feature>
<dbReference type="InterPro" id="IPR006037">
    <property type="entry name" value="RCK_C"/>
</dbReference>
<evidence type="ECO:0000259" key="9">
    <source>
        <dbReference type="PROSITE" id="PS51202"/>
    </source>
</evidence>
<feature type="transmembrane region" description="Helical" evidence="8">
    <location>
        <begin position="221"/>
        <end position="240"/>
    </location>
</feature>
<evidence type="ECO:0000256" key="5">
    <source>
        <dbReference type="ARBA" id="ARBA00022989"/>
    </source>
</evidence>
<feature type="transmembrane region" description="Helical" evidence="8">
    <location>
        <begin position="365"/>
        <end position="385"/>
    </location>
</feature>
<keyword evidence="3" id="KW-0050">Antiport</keyword>
<dbReference type="NCBIfam" id="NF003716">
    <property type="entry name" value="PRK05326.1-3"/>
    <property type="match status" value="1"/>
</dbReference>
<sequence length="527" mass="58520">MTFNYTVLLVSSVLLVCVMSSKLSYRIGVPVLIVFLGIGMLVGSDGIGFVYFDNPAIAQYIGSTALAFILFTGGMDTKWTSVKPVIKSGLVLATVGVLGTAIFVGVFTYFVTDMTIWEGLLLGAIVSSTDAATVFSILKSKSLNLKGDLVPLLEFESGSNDPMAYMITVILVSIITTGESSLIAFILMFTRQMIIGGILGYVLARLFTLLINYIKLDYDGLYYVFLIATVYLIFAIVSILDGNGFLAMYVAGIVFGNTRYIHKRSLIKFFDGQTWLMQITLFVTLGLLVFPSQLPSVAGKGLIISSFIIFVARPVCMFILMSFFEYSFKEKLLVSWVGFRGAASIVFAIIPYMEGLPVANEIFNIVFFIVLTSVVIQGTLFPIIARKLGLVEMVDDTILTRSFNEYADEINGVFAELLVLPNSPMLKKKIVEIKIPQEVLVISIHRDDKYIVPKGLTMIKENDKLLVTAESEEHVKDLEERFAVKMITNEPSSIDFKGRRNEFHIVKGDIIKNKRIKIKEKIKNKTS</sequence>
<proteinExistence type="predicted"/>
<evidence type="ECO:0000256" key="4">
    <source>
        <dbReference type="ARBA" id="ARBA00022692"/>
    </source>
</evidence>
<dbReference type="Pfam" id="PF00999">
    <property type="entry name" value="Na_H_Exchanger"/>
    <property type="match status" value="1"/>
</dbReference>
<evidence type="ECO:0000256" key="3">
    <source>
        <dbReference type="ARBA" id="ARBA00022449"/>
    </source>
</evidence>
<evidence type="ECO:0000313" key="10">
    <source>
        <dbReference type="EMBL" id="MBU5438033.1"/>
    </source>
</evidence>
<accession>A0ABS6E536</accession>
<protein>
    <submittedName>
        <fullName evidence="10">Potassium/proton antiporter</fullName>
    </submittedName>
</protein>
<comment type="caution">
    <text evidence="10">The sequence shown here is derived from an EMBL/GenBank/DDBJ whole genome shotgun (WGS) entry which is preliminary data.</text>
</comment>
<reference evidence="10 11" key="1">
    <citation type="submission" date="2021-06" db="EMBL/GenBank/DDBJ databases">
        <authorList>
            <person name="Sun Q."/>
            <person name="Li D."/>
        </authorList>
    </citation>
    <scope>NUCLEOTIDE SEQUENCE [LARGE SCALE GENOMIC DNA]</scope>
    <source>
        <strain evidence="10 11">MSJ-40</strain>
    </source>
</reference>
<keyword evidence="7 8" id="KW-0472">Membrane</keyword>
<evidence type="ECO:0000256" key="7">
    <source>
        <dbReference type="ARBA" id="ARBA00023136"/>
    </source>
</evidence>
<keyword evidence="5 8" id="KW-1133">Transmembrane helix</keyword>
<keyword evidence="11" id="KW-1185">Reference proteome</keyword>
<feature type="transmembrane region" description="Helical" evidence="8">
    <location>
        <begin position="274"/>
        <end position="290"/>
    </location>
</feature>
<dbReference type="Proteomes" id="UP000749471">
    <property type="component" value="Unassembled WGS sequence"/>
</dbReference>
<dbReference type="InterPro" id="IPR006153">
    <property type="entry name" value="Cation/H_exchanger_TM"/>
</dbReference>
<feature type="transmembrane region" description="Helical" evidence="8">
    <location>
        <begin position="333"/>
        <end position="353"/>
    </location>
</feature>
<comment type="subcellular location">
    <subcellularLocation>
        <location evidence="1">Cell membrane</location>
        <topology evidence="1">Multi-pass membrane protein</topology>
    </subcellularLocation>
</comment>
<dbReference type="EMBL" id="JAHLPM010000006">
    <property type="protein sequence ID" value="MBU5438033.1"/>
    <property type="molecule type" value="Genomic_DNA"/>
</dbReference>
<gene>
    <name evidence="10" type="ORF">KQI42_08445</name>
</gene>
<name>A0ABS6E536_9FIRM</name>
<dbReference type="PROSITE" id="PS51202">
    <property type="entry name" value="RCK_C"/>
    <property type="match status" value="1"/>
</dbReference>
<dbReference type="RefSeq" id="WP_216518783.1">
    <property type="nucleotide sequence ID" value="NZ_JAHLPM010000006.1"/>
</dbReference>